<feature type="coiled-coil region" evidence="1">
    <location>
        <begin position="126"/>
        <end position="160"/>
    </location>
</feature>
<dbReference type="STRING" id="1611254.A0A2G5ULC3"/>
<evidence type="ECO:0000256" key="1">
    <source>
        <dbReference type="SAM" id="Coils"/>
    </source>
</evidence>
<dbReference type="Proteomes" id="UP000230233">
    <property type="component" value="Chromosome III"/>
</dbReference>
<dbReference type="EMBL" id="PDUG01000003">
    <property type="protein sequence ID" value="PIC40365.1"/>
    <property type="molecule type" value="Genomic_DNA"/>
</dbReference>
<dbReference type="OrthoDB" id="5834466at2759"/>
<name>A0A2G5ULC3_9PELO</name>
<dbReference type="SUPFAM" id="SSF111469">
    <property type="entry name" value="Geminin coiled-coil domain"/>
    <property type="match status" value="1"/>
</dbReference>
<evidence type="ECO:0000313" key="2">
    <source>
        <dbReference type="EMBL" id="PIC40365.1"/>
    </source>
</evidence>
<accession>A0A2G5ULC3</accession>
<dbReference type="AlphaFoldDB" id="A0A2G5ULC3"/>
<organism evidence="2 3">
    <name type="scientific">Caenorhabditis nigoni</name>
    <dbReference type="NCBI Taxonomy" id="1611254"/>
    <lineage>
        <taxon>Eukaryota</taxon>
        <taxon>Metazoa</taxon>
        <taxon>Ecdysozoa</taxon>
        <taxon>Nematoda</taxon>
        <taxon>Chromadorea</taxon>
        <taxon>Rhabditida</taxon>
        <taxon>Rhabditina</taxon>
        <taxon>Rhabditomorpha</taxon>
        <taxon>Rhabditoidea</taxon>
        <taxon>Rhabditidae</taxon>
        <taxon>Peloderinae</taxon>
        <taxon>Caenorhabditis</taxon>
    </lineage>
</organism>
<reference evidence="3" key="1">
    <citation type="submission" date="2017-10" db="EMBL/GenBank/DDBJ databases">
        <title>Rapid genome shrinkage in a self-fertile nematode reveals novel sperm competition proteins.</title>
        <authorList>
            <person name="Yin D."/>
            <person name="Schwarz E.M."/>
            <person name="Thomas C.G."/>
            <person name="Felde R.L."/>
            <person name="Korf I.F."/>
            <person name="Cutter A.D."/>
            <person name="Schartner C.M."/>
            <person name="Ralston E.J."/>
            <person name="Meyer B.J."/>
            <person name="Haag E.S."/>
        </authorList>
    </citation>
    <scope>NUCLEOTIDE SEQUENCE [LARGE SCALE GENOMIC DNA]</scope>
    <source>
        <strain evidence="3">JU1422</strain>
    </source>
</reference>
<protein>
    <submittedName>
        <fullName evidence="2">Uncharacterized protein</fullName>
    </submittedName>
</protein>
<evidence type="ECO:0000313" key="3">
    <source>
        <dbReference type="Proteomes" id="UP000230233"/>
    </source>
</evidence>
<keyword evidence="3" id="KW-1185">Reference proteome</keyword>
<gene>
    <name evidence="2" type="primary">Cni-gmn-1</name>
    <name evidence="2" type="synonym">Cnig_chr_III.g11733</name>
    <name evidence="2" type="ORF">B9Z55_011733</name>
</gene>
<keyword evidence="1" id="KW-0175">Coiled coil</keyword>
<comment type="caution">
    <text evidence="2">The sequence shown here is derived from an EMBL/GenBank/DDBJ whole genome shotgun (WGS) entry which is preliminary data.</text>
</comment>
<proteinExistence type="predicted"/>
<sequence length="175" mass="19298">MHRVGLVQLTSSARNSPFGAEKAAFEKSTGNIKGGVAPEALKIKNFQVTPSPLSAGLKSPSFDVFTGGETKENVETQTVFETHTTSTQTQISISHIQPKIVETDLTAATPTINYLRVMADRLQMDQDDEMEENGRLIQELGDLEEQQRKLDDDMEILLEVLADIDEEQEIGIAHV</sequence>